<keyword evidence="20" id="KW-0436">Ligase</keyword>
<dbReference type="SUPFAM" id="SSF50978">
    <property type="entry name" value="WD40 repeat-like"/>
    <property type="match status" value="1"/>
</dbReference>
<comment type="caution">
    <text evidence="20">The sequence shown here is derived from an EMBL/GenBank/DDBJ whole genome shotgun (WGS) entry which is preliminary data.</text>
</comment>
<evidence type="ECO:0000256" key="2">
    <source>
        <dbReference type="ARBA" id="ARBA00004322"/>
    </source>
</evidence>
<evidence type="ECO:0000256" key="8">
    <source>
        <dbReference type="ARBA" id="ARBA00022679"/>
    </source>
</evidence>
<evidence type="ECO:0000313" key="20">
    <source>
        <dbReference type="EMBL" id="RNA06958.1"/>
    </source>
</evidence>
<dbReference type="InterPro" id="IPR001680">
    <property type="entry name" value="WD40_rpt"/>
</dbReference>
<dbReference type="InterPro" id="IPR036322">
    <property type="entry name" value="WD40_repeat_dom_sf"/>
</dbReference>
<evidence type="ECO:0000256" key="17">
    <source>
        <dbReference type="SAM" id="Coils"/>
    </source>
</evidence>
<keyword evidence="12" id="KW-0833">Ubl conjugation pathway</keyword>
<dbReference type="PANTHER" id="PTHR16047:SF7">
    <property type="entry name" value="E3 UBIQUITIN-PROTEIN LIGASE RFWD3"/>
    <property type="match status" value="1"/>
</dbReference>
<sequence length="582" mass="66702">MSLFTFGQNFGSVLSNSASNSNANANESLLNVDTIDVIEIDENELELRDNDDDDDDDDNEEYSFNEIRAKMPRLDSDSSIKNSRANDKENEETDANEEETCSICLEPWTNSGAHRLVCLKCGHLFGEACIERWLKTVPKCPQCNRQSKRTDIRRIYAKSLKVIDTAELDKALKDLENEKQLRKKSEIEISEVKLRFQLVRDELSLMQQKYNTLMERFNSVGSDHNNIYNQRSMLTSDKSNKMNFSQEKIIQLTDNANGGCRVLSFSLKNLAILASQPSNSPIFPGFGIKKINFLDYKLSQYVPIHSKLIRDMSLCSQYNDELLLTCSLDKTIKLTNITTNRPIHSYECPHPIWSCCFNQENPFYFYAGLANGHVLLFDRRKIDKHIQILNSDLNNFSPVCNLSYISKSDTFTRPGILIAQLDKVSFYENCESSEDYKCHSLLMESNIMSCSMEATTGHVLVSTRPTQKHPTVRHSVYEFLKKNSQESTECSYSLNFVQDHKGSNIQKMLAKSRLFTFDSQLYATVPCESSKSAIIWDVSNGETCCKLPNQNDILDIYPFNYNDSFFLSTLTEKQLRIFKKIN</sequence>
<evidence type="ECO:0000256" key="1">
    <source>
        <dbReference type="ARBA" id="ARBA00000900"/>
    </source>
</evidence>
<dbReference type="GO" id="GO:0036297">
    <property type="term" value="P:interstrand cross-link repair"/>
    <property type="evidence" value="ECO:0007669"/>
    <property type="project" value="InterPro"/>
</dbReference>
<evidence type="ECO:0000259" key="19">
    <source>
        <dbReference type="PROSITE" id="PS50089"/>
    </source>
</evidence>
<evidence type="ECO:0000256" key="11">
    <source>
        <dbReference type="ARBA" id="ARBA00022771"/>
    </source>
</evidence>
<keyword evidence="10" id="KW-0227">DNA damage</keyword>
<keyword evidence="21" id="KW-1185">Reference proteome</keyword>
<evidence type="ECO:0000256" key="5">
    <source>
        <dbReference type="ARBA" id="ARBA00012483"/>
    </source>
</evidence>
<dbReference type="PROSITE" id="PS50089">
    <property type="entry name" value="ZF_RING_2"/>
    <property type="match status" value="1"/>
</dbReference>
<evidence type="ECO:0000256" key="4">
    <source>
        <dbReference type="ARBA" id="ARBA00004906"/>
    </source>
</evidence>
<keyword evidence="8" id="KW-0808">Transferase</keyword>
<dbReference type="Pfam" id="PF23419">
    <property type="entry name" value="WD40_RFWD3"/>
    <property type="match status" value="1"/>
</dbReference>
<dbReference type="OrthoDB" id="5600418at2759"/>
<comment type="catalytic activity">
    <reaction evidence="1">
        <text>S-ubiquitinyl-[E2 ubiquitin-conjugating enzyme]-L-cysteine + [acceptor protein]-L-lysine = [E2 ubiquitin-conjugating enzyme]-L-cysteine + N(6)-ubiquitinyl-[acceptor protein]-L-lysine.</text>
        <dbReference type="EC" id="2.3.2.27"/>
    </reaction>
</comment>
<feature type="coiled-coil region" evidence="17">
    <location>
        <begin position="168"/>
        <end position="195"/>
    </location>
</feature>
<keyword evidence="15" id="KW-0539">Nucleus</keyword>
<gene>
    <name evidence="20" type="ORF">BpHYR1_026605</name>
</gene>
<evidence type="ECO:0000256" key="18">
    <source>
        <dbReference type="SAM" id="MobiDB-lite"/>
    </source>
</evidence>
<keyword evidence="17" id="KW-0175">Coiled coil</keyword>
<keyword evidence="6" id="KW-0963">Cytoplasm</keyword>
<evidence type="ECO:0000256" key="6">
    <source>
        <dbReference type="ARBA" id="ARBA00022490"/>
    </source>
</evidence>
<evidence type="ECO:0000256" key="3">
    <source>
        <dbReference type="ARBA" id="ARBA00004496"/>
    </source>
</evidence>
<proteinExistence type="predicted"/>
<feature type="region of interest" description="Disordered" evidence="18">
    <location>
        <begin position="43"/>
        <end position="96"/>
    </location>
</feature>
<dbReference type="PANTHER" id="PTHR16047">
    <property type="entry name" value="RFWD3 PROTEIN"/>
    <property type="match status" value="1"/>
</dbReference>
<keyword evidence="7" id="KW-0853">WD repeat</keyword>
<dbReference type="SUPFAM" id="SSF57850">
    <property type="entry name" value="RING/U-box"/>
    <property type="match status" value="1"/>
</dbReference>
<dbReference type="Gene3D" id="2.130.10.10">
    <property type="entry name" value="YVTN repeat-like/Quinoprotein amine dehydrogenase"/>
    <property type="match status" value="1"/>
</dbReference>
<dbReference type="Pfam" id="PF13639">
    <property type="entry name" value="zf-RING_2"/>
    <property type="match status" value="1"/>
</dbReference>
<dbReference type="EMBL" id="REGN01007214">
    <property type="protein sequence ID" value="RNA06958.1"/>
    <property type="molecule type" value="Genomic_DNA"/>
</dbReference>
<keyword evidence="11 16" id="KW-0863">Zinc-finger</keyword>
<dbReference type="SMART" id="SM00320">
    <property type="entry name" value="WD40"/>
    <property type="match status" value="2"/>
</dbReference>
<keyword evidence="11 16" id="KW-0479">Metal-binding</keyword>
<dbReference type="Proteomes" id="UP000276133">
    <property type="component" value="Unassembled WGS sequence"/>
</dbReference>
<dbReference type="InterPro" id="IPR015943">
    <property type="entry name" value="WD40/YVTN_repeat-like_dom_sf"/>
</dbReference>
<organism evidence="20 21">
    <name type="scientific">Brachionus plicatilis</name>
    <name type="common">Marine rotifer</name>
    <name type="synonym">Brachionus muelleri</name>
    <dbReference type="NCBI Taxonomy" id="10195"/>
    <lineage>
        <taxon>Eukaryota</taxon>
        <taxon>Metazoa</taxon>
        <taxon>Spiralia</taxon>
        <taxon>Gnathifera</taxon>
        <taxon>Rotifera</taxon>
        <taxon>Eurotatoria</taxon>
        <taxon>Monogononta</taxon>
        <taxon>Pseudotrocha</taxon>
        <taxon>Ploima</taxon>
        <taxon>Brachionidae</taxon>
        <taxon>Brachionus</taxon>
    </lineage>
</organism>
<name>A0A3M7Q7N5_BRAPC</name>
<dbReference type="Gene3D" id="3.30.40.10">
    <property type="entry name" value="Zinc/RING finger domain, C3HC4 (zinc finger)"/>
    <property type="match status" value="1"/>
</dbReference>
<dbReference type="STRING" id="10195.A0A3M7Q7N5"/>
<comment type="subcellular location">
    <subcellularLocation>
        <location evidence="3">Cytoplasm</location>
    </subcellularLocation>
    <subcellularLocation>
        <location evidence="2">Nucleus</location>
        <location evidence="2">PML body</location>
    </subcellularLocation>
</comment>
<dbReference type="AlphaFoldDB" id="A0A3M7Q7N5"/>
<dbReference type="InterPro" id="IPR037381">
    <property type="entry name" value="RFWD3"/>
</dbReference>
<comment type="pathway">
    <text evidence="4">Protein modification; protein ubiquitination.</text>
</comment>
<feature type="compositionally biased region" description="Basic and acidic residues" evidence="18">
    <location>
        <begin position="67"/>
        <end position="88"/>
    </location>
</feature>
<evidence type="ECO:0000256" key="15">
    <source>
        <dbReference type="ARBA" id="ARBA00023242"/>
    </source>
</evidence>
<evidence type="ECO:0000313" key="21">
    <source>
        <dbReference type="Proteomes" id="UP000276133"/>
    </source>
</evidence>
<keyword evidence="9" id="KW-0677">Repeat</keyword>
<evidence type="ECO:0000256" key="9">
    <source>
        <dbReference type="ARBA" id="ARBA00022737"/>
    </source>
</evidence>
<keyword evidence="13" id="KW-0862">Zinc</keyword>
<dbReference type="CDD" id="cd16450">
    <property type="entry name" value="mRING-C3HGC3_RFWD3"/>
    <property type="match status" value="1"/>
</dbReference>
<evidence type="ECO:0000256" key="16">
    <source>
        <dbReference type="PROSITE-ProRule" id="PRU00175"/>
    </source>
</evidence>
<dbReference type="GO" id="GO:0008270">
    <property type="term" value="F:zinc ion binding"/>
    <property type="evidence" value="ECO:0007669"/>
    <property type="project" value="UniProtKB-KW"/>
</dbReference>
<dbReference type="SMART" id="SM00184">
    <property type="entry name" value="RING"/>
    <property type="match status" value="1"/>
</dbReference>
<protein>
    <recommendedName>
        <fullName evidence="5">RING-type E3 ubiquitin transferase</fullName>
        <ecNumber evidence="5">2.3.2.27</ecNumber>
    </recommendedName>
</protein>
<dbReference type="GO" id="GO:0005737">
    <property type="term" value="C:cytoplasm"/>
    <property type="evidence" value="ECO:0007669"/>
    <property type="project" value="UniProtKB-SubCell"/>
</dbReference>
<reference evidence="20 21" key="1">
    <citation type="journal article" date="2018" name="Sci. Rep.">
        <title>Genomic signatures of local adaptation to the degree of environmental predictability in rotifers.</title>
        <authorList>
            <person name="Franch-Gras L."/>
            <person name="Hahn C."/>
            <person name="Garcia-Roger E.M."/>
            <person name="Carmona M.J."/>
            <person name="Serra M."/>
            <person name="Gomez A."/>
        </authorList>
    </citation>
    <scope>NUCLEOTIDE SEQUENCE [LARGE SCALE GENOMIC DNA]</scope>
    <source>
        <strain evidence="20">HYR1</strain>
    </source>
</reference>
<evidence type="ECO:0000256" key="14">
    <source>
        <dbReference type="ARBA" id="ARBA00023204"/>
    </source>
</evidence>
<dbReference type="GO" id="GO:0016567">
    <property type="term" value="P:protein ubiquitination"/>
    <property type="evidence" value="ECO:0007669"/>
    <property type="project" value="InterPro"/>
</dbReference>
<dbReference type="InterPro" id="IPR056527">
    <property type="entry name" value="WD40_RFWD3"/>
</dbReference>
<dbReference type="InterPro" id="IPR013083">
    <property type="entry name" value="Znf_RING/FYVE/PHD"/>
</dbReference>
<accession>A0A3M7Q7N5</accession>
<evidence type="ECO:0000256" key="13">
    <source>
        <dbReference type="ARBA" id="ARBA00022833"/>
    </source>
</evidence>
<dbReference type="GO" id="GO:0016874">
    <property type="term" value="F:ligase activity"/>
    <property type="evidence" value="ECO:0007669"/>
    <property type="project" value="UniProtKB-KW"/>
</dbReference>
<evidence type="ECO:0000256" key="7">
    <source>
        <dbReference type="ARBA" id="ARBA00022574"/>
    </source>
</evidence>
<keyword evidence="14" id="KW-0234">DNA repair</keyword>
<dbReference type="EC" id="2.3.2.27" evidence="5"/>
<feature type="compositionally biased region" description="Acidic residues" evidence="18">
    <location>
        <begin position="43"/>
        <end position="63"/>
    </location>
</feature>
<dbReference type="InterPro" id="IPR001841">
    <property type="entry name" value="Znf_RING"/>
</dbReference>
<evidence type="ECO:0000256" key="12">
    <source>
        <dbReference type="ARBA" id="ARBA00022786"/>
    </source>
</evidence>
<feature type="domain" description="RING-type" evidence="19">
    <location>
        <begin position="101"/>
        <end position="144"/>
    </location>
</feature>
<dbReference type="GO" id="GO:0061630">
    <property type="term" value="F:ubiquitin protein ligase activity"/>
    <property type="evidence" value="ECO:0007669"/>
    <property type="project" value="UniProtKB-EC"/>
</dbReference>
<evidence type="ECO:0000256" key="10">
    <source>
        <dbReference type="ARBA" id="ARBA00022763"/>
    </source>
</evidence>
<dbReference type="GO" id="GO:0016605">
    <property type="term" value="C:PML body"/>
    <property type="evidence" value="ECO:0007669"/>
    <property type="project" value="UniProtKB-SubCell"/>
</dbReference>